<dbReference type="InterPro" id="IPR012809">
    <property type="entry name" value="ECF_CbiQ"/>
</dbReference>
<dbReference type="EMBL" id="NRSD01000019">
    <property type="protein sequence ID" value="MBK1646110.1"/>
    <property type="molecule type" value="Genomic_DNA"/>
</dbReference>
<organism evidence="8 9">
    <name type="scientific">Thiocapsa imhoffii</name>
    <dbReference type="NCBI Taxonomy" id="382777"/>
    <lineage>
        <taxon>Bacteria</taxon>
        <taxon>Pseudomonadati</taxon>
        <taxon>Pseudomonadota</taxon>
        <taxon>Gammaproteobacteria</taxon>
        <taxon>Chromatiales</taxon>
        <taxon>Chromatiaceae</taxon>
        <taxon>Thiocapsa</taxon>
    </lineage>
</organism>
<keyword evidence="3" id="KW-1003">Cell membrane</keyword>
<comment type="similarity">
    <text evidence="2">Belongs to the CbiQ family.</text>
</comment>
<evidence type="ECO:0000256" key="3">
    <source>
        <dbReference type="ARBA" id="ARBA00022475"/>
    </source>
</evidence>
<comment type="caution">
    <text evidence="8">The sequence shown here is derived from an EMBL/GenBank/DDBJ whole genome shotgun (WGS) entry which is preliminary data.</text>
</comment>
<dbReference type="PANTHER" id="PTHR43723:SF1">
    <property type="entry name" value="COBALT TRANSPORT PROTEIN CBIQ"/>
    <property type="match status" value="1"/>
</dbReference>
<dbReference type="InterPro" id="IPR052770">
    <property type="entry name" value="Cobalt_transport_CbiQ"/>
</dbReference>
<dbReference type="GO" id="GO:0006824">
    <property type="term" value="P:cobalt ion transport"/>
    <property type="evidence" value="ECO:0007669"/>
    <property type="project" value="InterPro"/>
</dbReference>
<dbReference type="Proteomes" id="UP001138802">
    <property type="component" value="Unassembled WGS sequence"/>
</dbReference>
<dbReference type="AlphaFoldDB" id="A0A9X0WKG2"/>
<proteinExistence type="inferred from homology"/>
<accession>A0A9X0WKG2</accession>
<dbReference type="NCBIfam" id="TIGR02454">
    <property type="entry name" value="ECF_T_CbiQ"/>
    <property type="match status" value="1"/>
</dbReference>
<feature type="transmembrane region" description="Helical" evidence="7">
    <location>
        <begin position="44"/>
        <end position="61"/>
    </location>
</feature>
<evidence type="ECO:0000256" key="6">
    <source>
        <dbReference type="ARBA" id="ARBA00023136"/>
    </source>
</evidence>
<feature type="transmembrane region" description="Helical" evidence="7">
    <location>
        <begin position="107"/>
        <end position="126"/>
    </location>
</feature>
<sequence>MGPSDEQAWSNRWRHHHPGERGLLAGGLLLLVLLLPPLPTAPLVLVVMTTAVVVGAGVPLARFARALAIPLGFLATSLPIIALSLELSEGVHLSLSPDGARRALEVGARALAAMSCLVGLALTTPMTDLIAGLRRLGVPQPLVEIMDLMYRLLFVVVERATNARRAQEARLGYTTFARAPHAFGLLIGALLTRSLAHARRLEIGLAARGFEGDLQVLTPRRALSARRLAAVSATLIVVGGVALASLGMSS</sequence>
<gene>
    <name evidence="8" type="primary">cbiQ</name>
    <name evidence="8" type="ORF">CKO25_15930</name>
</gene>
<dbReference type="GO" id="GO:0043190">
    <property type="term" value="C:ATP-binding cassette (ABC) transporter complex"/>
    <property type="evidence" value="ECO:0007669"/>
    <property type="project" value="InterPro"/>
</dbReference>
<evidence type="ECO:0000313" key="8">
    <source>
        <dbReference type="EMBL" id="MBK1646110.1"/>
    </source>
</evidence>
<comment type="subcellular location">
    <subcellularLocation>
        <location evidence="1">Cell membrane</location>
        <topology evidence="1">Multi-pass membrane protein</topology>
    </subcellularLocation>
</comment>
<feature type="transmembrane region" description="Helical" evidence="7">
    <location>
        <begin position="68"/>
        <end position="87"/>
    </location>
</feature>
<evidence type="ECO:0000256" key="1">
    <source>
        <dbReference type="ARBA" id="ARBA00004651"/>
    </source>
</evidence>
<dbReference type="CDD" id="cd16914">
    <property type="entry name" value="EcfT"/>
    <property type="match status" value="1"/>
</dbReference>
<dbReference type="InterPro" id="IPR003339">
    <property type="entry name" value="ABC/ECF_trnsptr_transmembrane"/>
</dbReference>
<evidence type="ECO:0000313" key="9">
    <source>
        <dbReference type="Proteomes" id="UP001138802"/>
    </source>
</evidence>
<keyword evidence="9" id="KW-1185">Reference proteome</keyword>
<dbReference type="PANTHER" id="PTHR43723">
    <property type="entry name" value="COBALT TRANSPORT PROTEIN CBIQ"/>
    <property type="match status" value="1"/>
</dbReference>
<evidence type="ECO:0000256" key="2">
    <source>
        <dbReference type="ARBA" id="ARBA00008564"/>
    </source>
</evidence>
<evidence type="ECO:0000256" key="4">
    <source>
        <dbReference type="ARBA" id="ARBA00022692"/>
    </source>
</evidence>
<evidence type="ECO:0000256" key="5">
    <source>
        <dbReference type="ARBA" id="ARBA00022989"/>
    </source>
</evidence>
<name>A0A9X0WKG2_9GAMM</name>
<keyword evidence="5 7" id="KW-1133">Transmembrane helix</keyword>
<dbReference type="RefSeq" id="WP_200388922.1">
    <property type="nucleotide sequence ID" value="NZ_NRSD01000019.1"/>
</dbReference>
<reference evidence="8 9" key="1">
    <citation type="journal article" date="2020" name="Microorganisms">
        <title>Osmotic Adaptation and Compatible Solute Biosynthesis of Phototrophic Bacteria as Revealed from Genome Analyses.</title>
        <authorList>
            <person name="Imhoff J.F."/>
            <person name="Rahn T."/>
            <person name="Kunzel S."/>
            <person name="Keller A."/>
            <person name="Neulinger S.C."/>
        </authorList>
    </citation>
    <scope>NUCLEOTIDE SEQUENCE [LARGE SCALE GENOMIC DNA]</scope>
    <source>
        <strain evidence="8 9">DSM 21303</strain>
    </source>
</reference>
<dbReference type="Pfam" id="PF02361">
    <property type="entry name" value="CbiQ"/>
    <property type="match status" value="1"/>
</dbReference>
<protein>
    <submittedName>
        <fullName evidence="8">Cobalt ECF transporter T component CbiQ</fullName>
    </submittedName>
</protein>
<feature type="transmembrane region" description="Helical" evidence="7">
    <location>
        <begin position="228"/>
        <end position="248"/>
    </location>
</feature>
<keyword evidence="6 7" id="KW-0472">Membrane</keyword>
<keyword evidence="4 7" id="KW-0812">Transmembrane</keyword>
<evidence type="ECO:0000256" key="7">
    <source>
        <dbReference type="SAM" id="Phobius"/>
    </source>
</evidence>